<reference evidence="1 2" key="1">
    <citation type="submission" date="2018-10" db="EMBL/GenBank/DDBJ databases">
        <title>A high-quality apple genome assembly.</title>
        <authorList>
            <person name="Hu J."/>
        </authorList>
    </citation>
    <scope>NUCLEOTIDE SEQUENCE [LARGE SCALE GENOMIC DNA]</scope>
    <source>
        <strain evidence="2">cv. HFTH1</strain>
        <tissue evidence="1">Young leaf</tissue>
    </source>
</reference>
<dbReference type="SMR" id="A0A498HWK6"/>
<proteinExistence type="predicted"/>
<accession>A0A498HWK6</accession>
<evidence type="ECO:0000313" key="2">
    <source>
        <dbReference type="Proteomes" id="UP000290289"/>
    </source>
</evidence>
<protein>
    <submittedName>
        <fullName evidence="1">Uncharacterized protein</fullName>
    </submittedName>
</protein>
<sequence length="137" mass="15699">MKISCVGVLCIISHTLCVFRFMVQKLFSLVDQTSVPDNPDSLQNHEVLLPGHLITIYLKEKLEEWLQRTKKLIEDEINKNKDYEFGNVARVKKLMDKNPAKQISLAVENMLETGRLNTPIWSRFAAEGRLDGSVREA</sequence>
<dbReference type="SUPFAM" id="SSF64484">
    <property type="entry name" value="beta and beta-prime subunits of DNA dependent RNA-polymerase"/>
    <property type="match status" value="1"/>
</dbReference>
<dbReference type="Gene3D" id="3.90.1100.10">
    <property type="match status" value="1"/>
</dbReference>
<dbReference type="EMBL" id="RDQH01000341">
    <property type="protein sequence ID" value="RXH73551.1"/>
    <property type="molecule type" value="Genomic_DNA"/>
</dbReference>
<name>A0A498HWK6_MALDO</name>
<comment type="caution">
    <text evidence="1">The sequence shown here is derived from an EMBL/GenBank/DDBJ whole genome shotgun (WGS) entry which is preliminary data.</text>
</comment>
<organism evidence="1 2">
    <name type="scientific">Malus domestica</name>
    <name type="common">Apple</name>
    <name type="synonym">Pyrus malus</name>
    <dbReference type="NCBI Taxonomy" id="3750"/>
    <lineage>
        <taxon>Eukaryota</taxon>
        <taxon>Viridiplantae</taxon>
        <taxon>Streptophyta</taxon>
        <taxon>Embryophyta</taxon>
        <taxon>Tracheophyta</taxon>
        <taxon>Spermatophyta</taxon>
        <taxon>Magnoliopsida</taxon>
        <taxon>eudicotyledons</taxon>
        <taxon>Gunneridae</taxon>
        <taxon>Pentapetalae</taxon>
        <taxon>rosids</taxon>
        <taxon>fabids</taxon>
        <taxon>Rosales</taxon>
        <taxon>Rosaceae</taxon>
        <taxon>Amygdaloideae</taxon>
        <taxon>Maleae</taxon>
        <taxon>Malus</taxon>
    </lineage>
</organism>
<dbReference type="Proteomes" id="UP000290289">
    <property type="component" value="Chromosome 15"/>
</dbReference>
<keyword evidence="2" id="KW-1185">Reference proteome</keyword>
<dbReference type="AlphaFoldDB" id="A0A498HWK6"/>
<dbReference type="STRING" id="3750.A0A498HWK6"/>
<evidence type="ECO:0000313" key="1">
    <source>
        <dbReference type="EMBL" id="RXH73551.1"/>
    </source>
</evidence>
<gene>
    <name evidence="1" type="ORF">DVH24_016373</name>
</gene>